<gene>
    <name evidence="1" type="ORF">WJX73_003708</name>
</gene>
<comment type="caution">
    <text evidence="1">The sequence shown here is derived from an EMBL/GenBank/DDBJ whole genome shotgun (WGS) entry which is preliminary data.</text>
</comment>
<accession>A0AAW1P816</accession>
<dbReference type="AlphaFoldDB" id="A0AAW1P816"/>
<protein>
    <submittedName>
        <fullName evidence="1">Uncharacterized protein</fullName>
    </submittedName>
</protein>
<dbReference type="EMBL" id="JALJOQ010000018">
    <property type="protein sequence ID" value="KAK9809576.1"/>
    <property type="molecule type" value="Genomic_DNA"/>
</dbReference>
<evidence type="ECO:0000313" key="2">
    <source>
        <dbReference type="Proteomes" id="UP001465755"/>
    </source>
</evidence>
<organism evidence="1 2">
    <name type="scientific">Symbiochloris irregularis</name>
    <dbReference type="NCBI Taxonomy" id="706552"/>
    <lineage>
        <taxon>Eukaryota</taxon>
        <taxon>Viridiplantae</taxon>
        <taxon>Chlorophyta</taxon>
        <taxon>core chlorophytes</taxon>
        <taxon>Trebouxiophyceae</taxon>
        <taxon>Trebouxiales</taxon>
        <taxon>Trebouxiaceae</taxon>
        <taxon>Symbiochloris</taxon>
    </lineage>
</organism>
<name>A0AAW1P816_9CHLO</name>
<sequence>MAPYDALAALAAVNGHMSGVYISEDTQINPAKWQGMKLVKPGSHDWLMLHNLRSRKVRAAARKEYMKRLKWYKRDAYDGEFVYDCVCANDLLCWARDCFDRNGDIYPGQNPEKMTQEDLSDFALVMEDFYAEHFGDSTPRILDINLCTPFTEQTQNFMAPTYDALAELAAVNGQLSGVHIKPDTPVNAPYWQDVPLIKPGSQAWLLVRVLRSRKVAAATKQEYMRRLKWYKRCAYSGDFVYDFVCAADLLCWARDCFNSHGDVYPGQTPEKMTQEDLSDFASTMEEFYAKYFGDSAPRIMDVSYVYSVYADSSLCLLSDGRADDELGYAVMALEMAGRPPLTINQP</sequence>
<evidence type="ECO:0000313" key="1">
    <source>
        <dbReference type="EMBL" id="KAK9809576.1"/>
    </source>
</evidence>
<reference evidence="1 2" key="1">
    <citation type="journal article" date="2024" name="Nat. Commun.">
        <title>Phylogenomics reveals the evolutionary origins of lichenization in chlorophyte algae.</title>
        <authorList>
            <person name="Puginier C."/>
            <person name="Libourel C."/>
            <person name="Otte J."/>
            <person name="Skaloud P."/>
            <person name="Haon M."/>
            <person name="Grisel S."/>
            <person name="Petersen M."/>
            <person name="Berrin J.G."/>
            <person name="Delaux P.M."/>
            <person name="Dal Grande F."/>
            <person name="Keller J."/>
        </authorList>
    </citation>
    <scope>NUCLEOTIDE SEQUENCE [LARGE SCALE GENOMIC DNA]</scope>
    <source>
        <strain evidence="1 2">SAG 2036</strain>
    </source>
</reference>
<keyword evidence="2" id="KW-1185">Reference proteome</keyword>
<dbReference type="Proteomes" id="UP001465755">
    <property type="component" value="Unassembled WGS sequence"/>
</dbReference>
<proteinExistence type="predicted"/>